<feature type="non-terminal residue" evidence="2">
    <location>
        <position position="178"/>
    </location>
</feature>
<proteinExistence type="predicted"/>
<dbReference type="CDD" id="cd09917">
    <property type="entry name" value="F-box_SF"/>
    <property type="match status" value="1"/>
</dbReference>
<organism evidence="2 3">
    <name type="scientific">Exidia glandulosa HHB12029</name>
    <dbReference type="NCBI Taxonomy" id="1314781"/>
    <lineage>
        <taxon>Eukaryota</taxon>
        <taxon>Fungi</taxon>
        <taxon>Dikarya</taxon>
        <taxon>Basidiomycota</taxon>
        <taxon>Agaricomycotina</taxon>
        <taxon>Agaricomycetes</taxon>
        <taxon>Auriculariales</taxon>
        <taxon>Exidiaceae</taxon>
        <taxon>Exidia</taxon>
    </lineage>
</organism>
<dbReference type="Pfam" id="PF12937">
    <property type="entry name" value="F-box-like"/>
    <property type="match status" value="1"/>
</dbReference>
<dbReference type="Gene3D" id="1.20.1280.50">
    <property type="match status" value="1"/>
</dbReference>
<dbReference type="InParanoid" id="A0A165Z082"/>
<dbReference type="AlphaFoldDB" id="A0A165Z082"/>
<dbReference type="EMBL" id="KV427003">
    <property type="protein sequence ID" value="KZV78259.1"/>
    <property type="molecule type" value="Genomic_DNA"/>
</dbReference>
<evidence type="ECO:0000313" key="2">
    <source>
        <dbReference type="EMBL" id="KZV78259.1"/>
    </source>
</evidence>
<gene>
    <name evidence="2" type="ORF">EXIGLDRAFT_847693</name>
</gene>
<dbReference type="SMART" id="SM00256">
    <property type="entry name" value="FBOX"/>
    <property type="match status" value="1"/>
</dbReference>
<protein>
    <recommendedName>
        <fullName evidence="1">F-box domain-containing protein</fullName>
    </recommendedName>
</protein>
<dbReference type="InterPro" id="IPR036047">
    <property type="entry name" value="F-box-like_dom_sf"/>
</dbReference>
<accession>A0A165Z082</accession>
<dbReference type="SUPFAM" id="SSF81383">
    <property type="entry name" value="F-box domain"/>
    <property type="match status" value="1"/>
</dbReference>
<dbReference type="InterPro" id="IPR001810">
    <property type="entry name" value="F-box_dom"/>
</dbReference>
<sequence length="178" mass="20434">MSHPHRNAGIDGLPLEILLEIAKYTSLQDRVRFAQVSRTFRGVGLAPLLWADLRSWPNMRPFTMAHLLGRVLPSLVHLRLRIECTCNEDVVPYAAILYRFLPRIKDLYLEVRCDWSWQMDCALRQSAPVLKSAHIQSATDVEFDFQIFGGVAPMLETLWLDAITFDVPQPVLDTVRNF</sequence>
<name>A0A165Z082_EXIGL</name>
<dbReference type="PROSITE" id="PS50181">
    <property type="entry name" value="FBOX"/>
    <property type="match status" value="1"/>
</dbReference>
<keyword evidence="3" id="KW-1185">Reference proteome</keyword>
<evidence type="ECO:0000259" key="1">
    <source>
        <dbReference type="PROSITE" id="PS50181"/>
    </source>
</evidence>
<feature type="domain" description="F-box" evidence="1">
    <location>
        <begin position="7"/>
        <end position="53"/>
    </location>
</feature>
<dbReference type="Proteomes" id="UP000077266">
    <property type="component" value="Unassembled WGS sequence"/>
</dbReference>
<evidence type="ECO:0000313" key="3">
    <source>
        <dbReference type="Proteomes" id="UP000077266"/>
    </source>
</evidence>
<reference evidence="2 3" key="1">
    <citation type="journal article" date="2016" name="Mol. Biol. Evol.">
        <title>Comparative Genomics of Early-Diverging Mushroom-Forming Fungi Provides Insights into the Origins of Lignocellulose Decay Capabilities.</title>
        <authorList>
            <person name="Nagy L.G."/>
            <person name="Riley R."/>
            <person name="Tritt A."/>
            <person name="Adam C."/>
            <person name="Daum C."/>
            <person name="Floudas D."/>
            <person name="Sun H."/>
            <person name="Yadav J.S."/>
            <person name="Pangilinan J."/>
            <person name="Larsson K.H."/>
            <person name="Matsuura K."/>
            <person name="Barry K."/>
            <person name="Labutti K."/>
            <person name="Kuo R."/>
            <person name="Ohm R.A."/>
            <person name="Bhattacharya S.S."/>
            <person name="Shirouzu T."/>
            <person name="Yoshinaga Y."/>
            <person name="Martin F.M."/>
            <person name="Grigoriev I.V."/>
            <person name="Hibbett D.S."/>
        </authorList>
    </citation>
    <scope>NUCLEOTIDE SEQUENCE [LARGE SCALE GENOMIC DNA]</scope>
    <source>
        <strain evidence="2 3">HHB12029</strain>
    </source>
</reference>